<name>C0NW95_AJECG</name>
<proteinExistence type="predicted"/>
<gene>
    <name evidence="2" type="ORF">HCBG_07425</name>
</gene>
<reference evidence="2" key="1">
    <citation type="submission" date="2009-02" db="EMBL/GenBank/DDBJ databases">
        <title>The Genome Sequence of Ajellomyces capsulatus strain G186AR.</title>
        <authorList>
            <consortium name="The Broad Institute Genome Sequencing Platform"/>
            <person name="Champion M."/>
            <person name="Cuomo C."/>
            <person name="Ma L.-J."/>
            <person name="Henn M.R."/>
            <person name="Sil A."/>
            <person name="Goldman B."/>
            <person name="Young S.K."/>
            <person name="Kodira C.D."/>
            <person name="Zeng Q."/>
            <person name="Koehrsen M."/>
            <person name="Alvarado L."/>
            <person name="Berlin A."/>
            <person name="Borenstein D."/>
            <person name="Chen Z."/>
            <person name="Engels R."/>
            <person name="Freedman E."/>
            <person name="Gellesch M."/>
            <person name="Goldberg J."/>
            <person name="Griggs A."/>
            <person name="Gujja S."/>
            <person name="Heiman D."/>
            <person name="Hepburn T."/>
            <person name="Howarth C."/>
            <person name="Jen D."/>
            <person name="Larson L."/>
            <person name="Lewis B."/>
            <person name="Mehta T."/>
            <person name="Park D."/>
            <person name="Pearson M."/>
            <person name="Roberts A."/>
            <person name="Saif S."/>
            <person name="Shea T."/>
            <person name="Shenoy N."/>
            <person name="Sisk P."/>
            <person name="Stolte C."/>
            <person name="Sykes S."/>
            <person name="Walk T."/>
            <person name="White J."/>
            <person name="Yandava C."/>
            <person name="Klein B."/>
            <person name="McEwen J.G."/>
            <person name="Puccia R."/>
            <person name="Goldman G.H."/>
            <person name="Felipe M.S."/>
            <person name="Nino-Vega G."/>
            <person name="San-Blas G."/>
            <person name="Taylor J."/>
            <person name="Mendoza L."/>
            <person name="Galagan J."/>
            <person name="Nusbaum C."/>
            <person name="Birren B."/>
        </authorList>
    </citation>
    <scope>NUCLEOTIDE SEQUENCE</scope>
    <source>
        <strain evidence="2">G186AR</strain>
    </source>
</reference>
<sequence length="125" mass="14107">MTPLVLPLDAFQTAYAPSGSPRSDSSVVDAFGRQRGTRLSSRFNVARPNVDEKRAQIGPGCYRVFWAWRVSEPSLTRRCLGSEERNSRITRPATRHLANASSRRSSERQRDKEEKPTESELATLE</sequence>
<keyword evidence="3" id="KW-1185">Reference proteome</keyword>
<dbReference type="Proteomes" id="UP000001631">
    <property type="component" value="Unassembled WGS sequence"/>
</dbReference>
<evidence type="ECO:0000313" key="3">
    <source>
        <dbReference type="Proteomes" id="UP000001631"/>
    </source>
</evidence>
<feature type="compositionally biased region" description="Basic and acidic residues" evidence="1">
    <location>
        <begin position="104"/>
        <end position="118"/>
    </location>
</feature>
<evidence type="ECO:0000313" key="2">
    <source>
        <dbReference type="EMBL" id="EEH04200.1"/>
    </source>
</evidence>
<dbReference type="AlphaFoldDB" id="C0NW95"/>
<feature type="region of interest" description="Disordered" evidence="1">
    <location>
        <begin position="79"/>
        <end position="125"/>
    </location>
</feature>
<dbReference type="HOGENOM" id="CLU_1991989_0_0_1"/>
<protein>
    <submittedName>
        <fullName evidence="2">Uncharacterized protein</fullName>
    </submittedName>
</protein>
<organism evidence="2 3">
    <name type="scientific">Ajellomyces capsulatus (strain G186AR / H82 / ATCC MYA-2454 / RMSCC 2432)</name>
    <name type="common">Darling's disease fungus</name>
    <name type="synonym">Histoplasma capsulatum</name>
    <dbReference type="NCBI Taxonomy" id="447093"/>
    <lineage>
        <taxon>Eukaryota</taxon>
        <taxon>Fungi</taxon>
        <taxon>Dikarya</taxon>
        <taxon>Ascomycota</taxon>
        <taxon>Pezizomycotina</taxon>
        <taxon>Eurotiomycetes</taxon>
        <taxon>Eurotiomycetidae</taxon>
        <taxon>Onygenales</taxon>
        <taxon>Ajellomycetaceae</taxon>
        <taxon>Histoplasma</taxon>
    </lineage>
</organism>
<dbReference type="RefSeq" id="XP_045284681.1">
    <property type="nucleotide sequence ID" value="XM_045434474.1"/>
</dbReference>
<dbReference type="GeneID" id="69040441"/>
<evidence type="ECO:0000256" key="1">
    <source>
        <dbReference type="SAM" id="MobiDB-lite"/>
    </source>
</evidence>
<accession>C0NW95</accession>
<dbReference type="EMBL" id="GG663374">
    <property type="protein sequence ID" value="EEH04200.1"/>
    <property type="molecule type" value="Genomic_DNA"/>
</dbReference>
<dbReference type="InParanoid" id="C0NW95"/>